<evidence type="ECO:0000313" key="2">
    <source>
        <dbReference type="EMBL" id="MPC20061.1"/>
    </source>
</evidence>
<gene>
    <name evidence="2" type="ORF">E2C01_012991</name>
</gene>
<feature type="compositionally biased region" description="Basic and acidic residues" evidence="1">
    <location>
        <begin position="52"/>
        <end position="61"/>
    </location>
</feature>
<evidence type="ECO:0000256" key="1">
    <source>
        <dbReference type="SAM" id="MobiDB-lite"/>
    </source>
</evidence>
<keyword evidence="3" id="KW-1185">Reference proteome</keyword>
<organism evidence="2 3">
    <name type="scientific">Portunus trituberculatus</name>
    <name type="common">Swimming crab</name>
    <name type="synonym">Neptunus trituberculatus</name>
    <dbReference type="NCBI Taxonomy" id="210409"/>
    <lineage>
        <taxon>Eukaryota</taxon>
        <taxon>Metazoa</taxon>
        <taxon>Ecdysozoa</taxon>
        <taxon>Arthropoda</taxon>
        <taxon>Crustacea</taxon>
        <taxon>Multicrustacea</taxon>
        <taxon>Malacostraca</taxon>
        <taxon>Eumalacostraca</taxon>
        <taxon>Eucarida</taxon>
        <taxon>Decapoda</taxon>
        <taxon>Pleocyemata</taxon>
        <taxon>Brachyura</taxon>
        <taxon>Eubrachyura</taxon>
        <taxon>Portunoidea</taxon>
        <taxon>Portunidae</taxon>
        <taxon>Portuninae</taxon>
        <taxon>Portunus</taxon>
    </lineage>
</organism>
<comment type="caution">
    <text evidence="2">The sequence shown here is derived from an EMBL/GenBank/DDBJ whole genome shotgun (WGS) entry which is preliminary data.</text>
</comment>
<dbReference type="EMBL" id="VSRR010000829">
    <property type="protein sequence ID" value="MPC20061.1"/>
    <property type="molecule type" value="Genomic_DNA"/>
</dbReference>
<feature type="region of interest" description="Disordered" evidence="1">
    <location>
        <begin position="1"/>
        <end position="68"/>
    </location>
</feature>
<sequence>MGPISETDSLGHNTSVRPSAGHSVSHFNGNNKHSPGRDKAVATQPRSPHTYSDIRAKEQRSKGRSHGSLVYSMHKVKYKIVSGIYPPPTHAHLSITALNASGTIHGGAVGNLFICGATSIKMRRDFSPPPLTFSLSLPASLTSVSDLAPILVSAAKKTGRVESLLRAFSDLKTAGVKFGMMPSLPLGCFLNL</sequence>
<reference evidence="2 3" key="1">
    <citation type="submission" date="2019-05" db="EMBL/GenBank/DDBJ databases">
        <title>Another draft genome of Portunus trituberculatus and its Hox gene families provides insights of decapod evolution.</title>
        <authorList>
            <person name="Jeong J.-H."/>
            <person name="Song I."/>
            <person name="Kim S."/>
            <person name="Choi T."/>
            <person name="Kim D."/>
            <person name="Ryu S."/>
            <person name="Kim W."/>
        </authorList>
    </citation>
    <scope>NUCLEOTIDE SEQUENCE [LARGE SCALE GENOMIC DNA]</scope>
    <source>
        <tissue evidence="2">Muscle</tissue>
    </source>
</reference>
<feature type="compositionally biased region" description="Polar residues" evidence="1">
    <location>
        <begin position="1"/>
        <end position="17"/>
    </location>
</feature>
<evidence type="ECO:0000313" key="3">
    <source>
        <dbReference type="Proteomes" id="UP000324222"/>
    </source>
</evidence>
<dbReference type="Proteomes" id="UP000324222">
    <property type="component" value="Unassembled WGS sequence"/>
</dbReference>
<name>A0A5B7DF51_PORTR</name>
<dbReference type="AlphaFoldDB" id="A0A5B7DF51"/>
<protein>
    <submittedName>
        <fullName evidence="2">Uncharacterized protein</fullName>
    </submittedName>
</protein>
<accession>A0A5B7DF51</accession>
<proteinExistence type="predicted"/>